<proteinExistence type="predicted"/>
<protein>
    <recommendedName>
        <fullName evidence="4">CHAD domain-containing protein</fullName>
    </recommendedName>
</protein>
<sequence length="235" mass="28096">MFETELEKIIVRFDRLVSERQELLEQKKSQELRIQEAQSKLGWKSRLFGLNNESISTLQEQLKSVDKKVRELNQHRVLIRKELSKILEVHRPDYRKMLEDRRVFYRLYKDCIRLDGVVRKARQGIVDALFFLSWERLLNHPEANSKLKQFKKEISKFQTSLQEAETLTGDKALINYRLNESLGYATQEEAMQSFNKLLSQTQSIKSWTDQYLTRSKSAIQFYRNQFLPEELKMNE</sequence>
<organism evidence="2 3">
    <name type="scientific">Reichenbachiella carrageenanivorans</name>
    <dbReference type="NCBI Taxonomy" id="2979869"/>
    <lineage>
        <taxon>Bacteria</taxon>
        <taxon>Pseudomonadati</taxon>
        <taxon>Bacteroidota</taxon>
        <taxon>Cytophagia</taxon>
        <taxon>Cytophagales</taxon>
        <taxon>Reichenbachiellaceae</taxon>
        <taxon>Reichenbachiella</taxon>
    </lineage>
</organism>
<accession>A0ABY6CWN8</accession>
<evidence type="ECO:0008006" key="4">
    <source>
        <dbReference type="Google" id="ProtNLM"/>
    </source>
</evidence>
<evidence type="ECO:0000313" key="2">
    <source>
        <dbReference type="EMBL" id="UXX78325.1"/>
    </source>
</evidence>
<evidence type="ECO:0000256" key="1">
    <source>
        <dbReference type="SAM" id="Coils"/>
    </source>
</evidence>
<reference evidence="2" key="1">
    <citation type="submission" date="2022-10" db="EMBL/GenBank/DDBJ databases">
        <title>Comparative genomics and taxonomic characterization of three novel marine species of genus Reichenbachiella exhibiting antioxidant and polysaccharide degradation activities.</title>
        <authorList>
            <person name="Muhammad N."/>
            <person name="Lee Y.-J."/>
            <person name="Ko J."/>
            <person name="Kim S.-G."/>
        </authorList>
    </citation>
    <scope>NUCLEOTIDE SEQUENCE</scope>
    <source>
        <strain evidence="2">Wsw4-B4</strain>
    </source>
</reference>
<keyword evidence="3" id="KW-1185">Reference proteome</keyword>
<keyword evidence="1" id="KW-0175">Coiled coil</keyword>
<feature type="coiled-coil region" evidence="1">
    <location>
        <begin position="13"/>
        <end position="75"/>
    </location>
</feature>
<dbReference type="Proteomes" id="UP001062165">
    <property type="component" value="Chromosome"/>
</dbReference>
<name>A0ABY6CWN8_9BACT</name>
<gene>
    <name evidence="2" type="ORF">N7E81_13260</name>
</gene>
<evidence type="ECO:0000313" key="3">
    <source>
        <dbReference type="Proteomes" id="UP001062165"/>
    </source>
</evidence>
<dbReference type="EMBL" id="CP106735">
    <property type="protein sequence ID" value="UXX78325.1"/>
    <property type="molecule type" value="Genomic_DNA"/>
</dbReference>
<dbReference type="RefSeq" id="WP_263050071.1">
    <property type="nucleotide sequence ID" value="NZ_CP106735.1"/>
</dbReference>